<name>A0A937X301_9BACT</name>
<dbReference type="Gene3D" id="3.30.1370.50">
    <property type="entry name" value="R3H-like domain"/>
    <property type="match status" value="1"/>
</dbReference>
<feature type="non-terminal residue" evidence="3">
    <location>
        <position position="202"/>
    </location>
</feature>
<gene>
    <name evidence="3" type="ORF">FJZ00_04230</name>
</gene>
<dbReference type="InterPro" id="IPR034079">
    <property type="entry name" value="R3H_KhpB"/>
</dbReference>
<dbReference type="GO" id="GO:0003723">
    <property type="term" value="F:RNA binding"/>
    <property type="evidence" value="ECO:0007669"/>
    <property type="project" value="InterPro"/>
</dbReference>
<dbReference type="SUPFAM" id="SSF82708">
    <property type="entry name" value="R3H domain"/>
    <property type="match status" value="1"/>
</dbReference>
<dbReference type="CDD" id="cd02644">
    <property type="entry name" value="R3H_jag"/>
    <property type="match status" value="1"/>
</dbReference>
<dbReference type="InterPro" id="IPR036867">
    <property type="entry name" value="R3H_dom_sf"/>
</dbReference>
<dbReference type="InterPro" id="IPR001374">
    <property type="entry name" value="R3H_dom"/>
</dbReference>
<dbReference type="Pfam" id="PF13083">
    <property type="entry name" value="KH_KhpA-B"/>
    <property type="match status" value="1"/>
</dbReference>
<protein>
    <submittedName>
        <fullName evidence="3">KH domain-containing protein</fullName>
    </submittedName>
</protein>
<dbReference type="Pfam" id="PF01424">
    <property type="entry name" value="R3H"/>
    <property type="match status" value="1"/>
</dbReference>
<feature type="compositionally biased region" description="Gly residues" evidence="1">
    <location>
        <begin position="178"/>
        <end position="193"/>
    </location>
</feature>
<organism evidence="3 4">
    <name type="scientific">Candidatus Tanganyikabacteria bacterium</name>
    <dbReference type="NCBI Taxonomy" id="2961651"/>
    <lineage>
        <taxon>Bacteria</taxon>
        <taxon>Bacillati</taxon>
        <taxon>Candidatus Sericytochromatia</taxon>
        <taxon>Candidatus Tanganyikabacteria</taxon>
    </lineage>
</organism>
<proteinExistence type="predicted"/>
<dbReference type="SMART" id="SM00393">
    <property type="entry name" value="R3H"/>
    <property type="match status" value="1"/>
</dbReference>
<evidence type="ECO:0000259" key="2">
    <source>
        <dbReference type="PROSITE" id="PS51061"/>
    </source>
</evidence>
<evidence type="ECO:0000313" key="3">
    <source>
        <dbReference type="EMBL" id="MBM3274333.1"/>
    </source>
</evidence>
<reference evidence="3 4" key="1">
    <citation type="submission" date="2019-03" db="EMBL/GenBank/DDBJ databases">
        <title>Lake Tanganyika Metagenome-Assembled Genomes (MAGs).</title>
        <authorList>
            <person name="Tran P."/>
        </authorList>
    </citation>
    <scope>NUCLEOTIDE SEQUENCE [LARGE SCALE GENOMIC DNA]</scope>
    <source>
        <strain evidence="3">K_DeepCast_65m_m2_236</strain>
    </source>
</reference>
<dbReference type="PROSITE" id="PS51061">
    <property type="entry name" value="R3H"/>
    <property type="match status" value="1"/>
</dbReference>
<dbReference type="InterPro" id="IPR038008">
    <property type="entry name" value="Jag_KH"/>
</dbReference>
<dbReference type="InterPro" id="IPR039247">
    <property type="entry name" value="KhpB"/>
</dbReference>
<comment type="caution">
    <text evidence="3">The sequence shown here is derived from an EMBL/GenBank/DDBJ whole genome shotgun (WGS) entry which is preliminary data.</text>
</comment>
<dbReference type="CDD" id="cd02414">
    <property type="entry name" value="KH-II_Jag"/>
    <property type="match status" value="1"/>
</dbReference>
<dbReference type="AlphaFoldDB" id="A0A937X301"/>
<evidence type="ECO:0000313" key="4">
    <source>
        <dbReference type="Proteomes" id="UP000703893"/>
    </source>
</evidence>
<feature type="domain" description="R3H" evidence="2">
    <location>
        <begin position="97"/>
        <end position="163"/>
    </location>
</feature>
<dbReference type="Proteomes" id="UP000703893">
    <property type="component" value="Unassembled WGS sequence"/>
</dbReference>
<feature type="region of interest" description="Disordered" evidence="1">
    <location>
        <begin position="164"/>
        <end position="202"/>
    </location>
</feature>
<dbReference type="PANTHER" id="PTHR35800:SF1">
    <property type="entry name" value="RNA-BINDING PROTEIN KHPB"/>
    <property type="match status" value="1"/>
</dbReference>
<dbReference type="EMBL" id="VGJX01000185">
    <property type="protein sequence ID" value="MBM3274333.1"/>
    <property type="molecule type" value="Genomic_DNA"/>
</dbReference>
<accession>A0A937X301</accession>
<dbReference type="InterPro" id="IPR015946">
    <property type="entry name" value="KH_dom-like_a/b"/>
</dbReference>
<dbReference type="Gene3D" id="3.30.300.20">
    <property type="match status" value="1"/>
</dbReference>
<sequence>MEETEDLVQPLTPDQQMAIVEARDWLADLLEGIGHGAEVGLRVEAETIIFSLESDDAAGVLIGRKGQTLDALQYLTNVAFSQRIGRRLTLDVADYRSRHLSKLIEQAQAAAARVRETGRPLRLPPMNASDRRVVHTAILEFPELGTASHGEEPFRCVIVEPKDRRFRPLPPRPPRKPGGFGGRPGGGFRGRGGFGDRDRQFG</sequence>
<dbReference type="PANTHER" id="PTHR35800">
    <property type="entry name" value="PROTEIN JAG"/>
    <property type="match status" value="1"/>
</dbReference>
<evidence type="ECO:0000256" key="1">
    <source>
        <dbReference type="SAM" id="MobiDB-lite"/>
    </source>
</evidence>